<accession>A0ABW4BLL7</accession>
<protein>
    <submittedName>
        <fullName evidence="1">Uncharacterized protein</fullName>
    </submittedName>
</protein>
<reference evidence="2" key="1">
    <citation type="journal article" date="2019" name="Int. J. Syst. Evol. Microbiol.">
        <title>The Global Catalogue of Microorganisms (GCM) 10K type strain sequencing project: providing services to taxonomists for standard genome sequencing and annotation.</title>
        <authorList>
            <consortium name="The Broad Institute Genomics Platform"/>
            <consortium name="The Broad Institute Genome Sequencing Center for Infectious Disease"/>
            <person name="Wu L."/>
            <person name="Ma J."/>
        </authorList>
    </citation>
    <scope>NUCLEOTIDE SEQUENCE [LARGE SCALE GENOMIC DNA]</scope>
    <source>
        <strain evidence="2">CCM 8937</strain>
    </source>
</reference>
<sequence>MSTTLLKTFFNEISKLAARFATQTILSTSGRFVNKQLAQYLAEQNCYIYAEK</sequence>
<name>A0ABW4BLL7_9LACO</name>
<comment type="caution">
    <text evidence="1">The sequence shown here is derived from an EMBL/GenBank/DDBJ whole genome shotgun (WGS) entry which is preliminary data.</text>
</comment>
<dbReference type="Proteomes" id="UP001597191">
    <property type="component" value="Unassembled WGS sequence"/>
</dbReference>
<dbReference type="EMBL" id="JBHTOH010000008">
    <property type="protein sequence ID" value="MFD1410133.1"/>
    <property type="molecule type" value="Genomic_DNA"/>
</dbReference>
<gene>
    <name evidence="1" type="ORF">ACFQ4R_00610</name>
</gene>
<proteinExistence type="predicted"/>
<evidence type="ECO:0000313" key="2">
    <source>
        <dbReference type="Proteomes" id="UP001597191"/>
    </source>
</evidence>
<organism evidence="1 2">
    <name type="scientific">Lapidilactobacillus gannanensis</name>
    <dbReference type="NCBI Taxonomy" id="2486002"/>
    <lineage>
        <taxon>Bacteria</taxon>
        <taxon>Bacillati</taxon>
        <taxon>Bacillota</taxon>
        <taxon>Bacilli</taxon>
        <taxon>Lactobacillales</taxon>
        <taxon>Lactobacillaceae</taxon>
        <taxon>Lapidilactobacillus</taxon>
    </lineage>
</organism>
<evidence type="ECO:0000313" key="1">
    <source>
        <dbReference type="EMBL" id="MFD1410133.1"/>
    </source>
</evidence>
<keyword evidence="2" id="KW-1185">Reference proteome</keyword>